<keyword evidence="4" id="KW-1185">Reference proteome</keyword>
<protein>
    <recommendedName>
        <fullName evidence="5">MARVEL domain-containing protein</fullName>
    </recommendedName>
</protein>
<sequence>MTKITFWLRIASLLLCFLALIVAIVAAVFQKKWIGGPSGLTGFLLFATVAFLLVSAVFTLVPVLVERGSGGKKLPELDRALREDRAGFVGNGFCLILGAIVAVTQTISTLTAPACKDVNKDPHVKSSTGKEDDYKGALPGFCNTKRAETAFLWLTWITFLALGVLFLLEFKKSRKAGPRIPPFVHPGGASDGGAFQPLGDGEFDDDDDPHAHAQTYDQQQRYPGYDDAAGTQPYETPMMPGRYGGGGGGYSNPVSNIEARYGMQHAQPPPQQYGAYDPTPASGYNTTPNPFADALAQAQPLSSNAPPTAGYRPSYDYGAYSGGGGAPAQYEVPQRRY</sequence>
<evidence type="ECO:0000313" key="3">
    <source>
        <dbReference type="EMBL" id="PWN24882.1"/>
    </source>
</evidence>
<feature type="transmembrane region" description="Helical" evidence="2">
    <location>
        <begin position="43"/>
        <end position="65"/>
    </location>
</feature>
<evidence type="ECO:0008006" key="5">
    <source>
        <dbReference type="Google" id="ProtNLM"/>
    </source>
</evidence>
<dbReference type="AlphaFoldDB" id="A0A316UHY6"/>
<gene>
    <name evidence="3" type="ORF">BDZ90DRAFT_234501</name>
</gene>
<dbReference type="GeneID" id="37028862"/>
<proteinExistence type="predicted"/>
<organism evidence="3 4">
    <name type="scientific">Jaminaea rosea</name>
    <dbReference type="NCBI Taxonomy" id="1569628"/>
    <lineage>
        <taxon>Eukaryota</taxon>
        <taxon>Fungi</taxon>
        <taxon>Dikarya</taxon>
        <taxon>Basidiomycota</taxon>
        <taxon>Ustilaginomycotina</taxon>
        <taxon>Exobasidiomycetes</taxon>
        <taxon>Microstromatales</taxon>
        <taxon>Microstromatales incertae sedis</taxon>
        <taxon>Jaminaea</taxon>
    </lineage>
</organism>
<dbReference type="STRING" id="1569628.A0A316UHY6"/>
<evidence type="ECO:0000256" key="2">
    <source>
        <dbReference type="SAM" id="Phobius"/>
    </source>
</evidence>
<keyword evidence="2" id="KW-0472">Membrane</keyword>
<dbReference type="EMBL" id="KZ819678">
    <property type="protein sequence ID" value="PWN24882.1"/>
    <property type="molecule type" value="Genomic_DNA"/>
</dbReference>
<dbReference type="OrthoDB" id="2218151at2759"/>
<keyword evidence="2" id="KW-1133">Transmembrane helix</keyword>
<evidence type="ECO:0000313" key="4">
    <source>
        <dbReference type="Proteomes" id="UP000245884"/>
    </source>
</evidence>
<keyword evidence="2" id="KW-0812">Transmembrane</keyword>
<evidence type="ECO:0000256" key="1">
    <source>
        <dbReference type="SAM" id="MobiDB-lite"/>
    </source>
</evidence>
<accession>A0A316UHY6</accession>
<feature type="transmembrane region" description="Helical" evidence="2">
    <location>
        <begin position="150"/>
        <end position="170"/>
    </location>
</feature>
<feature type="transmembrane region" description="Helical" evidence="2">
    <location>
        <begin position="86"/>
        <end position="107"/>
    </location>
</feature>
<dbReference type="RefSeq" id="XP_025359494.1">
    <property type="nucleotide sequence ID" value="XM_025507039.1"/>
</dbReference>
<dbReference type="Proteomes" id="UP000245884">
    <property type="component" value="Unassembled WGS sequence"/>
</dbReference>
<reference evidence="3 4" key="1">
    <citation type="journal article" date="2018" name="Mol. Biol. Evol.">
        <title>Broad Genomic Sampling Reveals a Smut Pathogenic Ancestry of the Fungal Clade Ustilaginomycotina.</title>
        <authorList>
            <person name="Kijpornyongpan T."/>
            <person name="Mondo S.J."/>
            <person name="Barry K."/>
            <person name="Sandor L."/>
            <person name="Lee J."/>
            <person name="Lipzen A."/>
            <person name="Pangilinan J."/>
            <person name="LaButti K."/>
            <person name="Hainaut M."/>
            <person name="Henrissat B."/>
            <person name="Grigoriev I.V."/>
            <person name="Spatafora J.W."/>
            <person name="Aime M.C."/>
        </authorList>
    </citation>
    <scope>NUCLEOTIDE SEQUENCE [LARGE SCALE GENOMIC DNA]</scope>
    <source>
        <strain evidence="3 4">MCA 5214</strain>
    </source>
</reference>
<feature type="region of interest" description="Disordered" evidence="1">
    <location>
        <begin position="181"/>
        <end position="243"/>
    </location>
</feature>
<name>A0A316UHY6_9BASI</name>